<keyword evidence="9 14" id="KW-0418">Kinase</keyword>
<comment type="caution">
    <text evidence="17">The sequence shown here is derived from an EMBL/GenBank/DDBJ whole genome shotgun (WGS) entry which is preliminary data.</text>
</comment>
<evidence type="ECO:0000256" key="9">
    <source>
        <dbReference type="ARBA" id="ARBA00022777"/>
    </source>
</evidence>
<evidence type="ECO:0000256" key="3">
    <source>
        <dbReference type="ARBA" id="ARBA00022475"/>
    </source>
</evidence>
<dbReference type="EC" id="2.7.13.3" evidence="14"/>
<dbReference type="EMBL" id="JBHSOG010000097">
    <property type="protein sequence ID" value="MFC5771599.1"/>
    <property type="molecule type" value="Genomic_DNA"/>
</dbReference>
<dbReference type="PANTHER" id="PTHR45436:SF15">
    <property type="entry name" value="SENSOR HISTIDINE KINASE CUSS"/>
    <property type="match status" value="1"/>
</dbReference>
<sequence>MRLSLTARLALLFAAATAGLLVVVAVVLGRAVEAHFDELDAHELAGRMTLIGNQLQRTGDPQALATLPRRLDDALVGFDTVAVLIRDAEGAEIYAFRPSNFDAAQRAGTALPAAGAAWTQDGRRYIGRESVFRLPAPDAAVAAGEVRVLVALDISHHLHFLETVRSRLWLGISLAAAAAALLGWVAARRGLAPLRRVTATACGLSADHLDRRLDERNAPSEVRELVEAFNGMLDRLQSSFRRLSDFSADIAHELRTPVSNLMTQTAVALSQVRSADEYREVLGSNLEEYERIARMVGDMLFLAQAENGRLPLPVETVTLADEARALAEFYEALADEGGVRISVHEAGEGVAVAGDRLMLRRALSNLLSNALRHTPAGGTVAIDVGHRGDEAVIAVRNAGKPIPAEELPRIFERFHRAGPGRRDRGEGAGLGLAITRSIVEAHGGRVEAASDAGETRFILHLPLARPRPARVAG</sequence>
<dbReference type="InterPro" id="IPR003661">
    <property type="entry name" value="HisK_dim/P_dom"/>
</dbReference>
<keyword evidence="12 14" id="KW-0902">Two-component regulatory system</keyword>
<dbReference type="SMART" id="SM00388">
    <property type="entry name" value="HisKA"/>
    <property type="match status" value="1"/>
</dbReference>
<keyword evidence="10 14" id="KW-0067">ATP-binding</keyword>
<evidence type="ECO:0000256" key="12">
    <source>
        <dbReference type="ARBA" id="ARBA00023012"/>
    </source>
</evidence>
<comment type="function">
    <text evidence="14">Member of a two-component regulatory system.</text>
</comment>
<dbReference type="SUPFAM" id="SSF47384">
    <property type="entry name" value="Homodimeric domain of signal transducing histidine kinase"/>
    <property type="match status" value="1"/>
</dbReference>
<dbReference type="PANTHER" id="PTHR45436">
    <property type="entry name" value="SENSOR HISTIDINE KINASE YKOH"/>
    <property type="match status" value="1"/>
</dbReference>
<keyword evidence="13 14" id="KW-0472">Membrane</keyword>
<dbReference type="RefSeq" id="WP_096449514.1">
    <property type="nucleotide sequence ID" value="NZ_JBHSOG010000097.1"/>
</dbReference>
<dbReference type="Pfam" id="PF21085">
    <property type="entry name" value="CusS"/>
    <property type="match status" value="1"/>
</dbReference>
<feature type="domain" description="HAMP" evidence="16">
    <location>
        <begin position="188"/>
        <end position="241"/>
    </location>
</feature>
<dbReference type="PRINTS" id="PR00344">
    <property type="entry name" value="BCTRLSENSOR"/>
</dbReference>
<evidence type="ECO:0000313" key="17">
    <source>
        <dbReference type="EMBL" id="MFC5771599.1"/>
    </source>
</evidence>
<evidence type="ECO:0000256" key="7">
    <source>
        <dbReference type="ARBA" id="ARBA00022692"/>
    </source>
</evidence>
<dbReference type="InterPro" id="IPR004358">
    <property type="entry name" value="Sig_transdc_His_kin-like_C"/>
</dbReference>
<dbReference type="CDD" id="cd06225">
    <property type="entry name" value="HAMP"/>
    <property type="match status" value="1"/>
</dbReference>
<protein>
    <recommendedName>
        <fullName evidence="14">Sensor protein</fullName>
        <ecNumber evidence="14">2.7.13.3</ecNumber>
    </recommendedName>
</protein>
<dbReference type="CDD" id="cd00075">
    <property type="entry name" value="HATPase"/>
    <property type="match status" value="1"/>
</dbReference>
<evidence type="ECO:0000256" key="1">
    <source>
        <dbReference type="ARBA" id="ARBA00000085"/>
    </source>
</evidence>
<dbReference type="SUPFAM" id="SSF55874">
    <property type="entry name" value="ATPase domain of HSP90 chaperone/DNA topoisomerase II/histidine kinase"/>
    <property type="match status" value="1"/>
</dbReference>
<dbReference type="SMART" id="SM00387">
    <property type="entry name" value="HATPase_c"/>
    <property type="match status" value="1"/>
</dbReference>
<evidence type="ECO:0000256" key="4">
    <source>
        <dbReference type="ARBA" id="ARBA00022519"/>
    </source>
</evidence>
<dbReference type="Proteomes" id="UP001595974">
    <property type="component" value="Unassembled WGS sequence"/>
</dbReference>
<keyword evidence="6 14" id="KW-0808">Transferase</keyword>
<dbReference type="Pfam" id="PF00672">
    <property type="entry name" value="HAMP"/>
    <property type="match status" value="1"/>
</dbReference>
<keyword evidence="18" id="KW-1185">Reference proteome</keyword>
<dbReference type="InterPro" id="IPR048590">
    <property type="entry name" value="CusS-like_sensor"/>
</dbReference>
<reference evidence="18" key="1">
    <citation type="journal article" date="2019" name="Int. J. Syst. Evol. Microbiol.">
        <title>The Global Catalogue of Microorganisms (GCM) 10K type strain sequencing project: providing services to taxonomists for standard genome sequencing and annotation.</title>
        <authorList>
            <consortium name="The Broad Institute Genomics Platform"/>
            <consortium name="The Broad Institute Genome Sequencing Center for Infectious Disease"/>
            <person name="Wu L."/>
            <person name="Ma J."/>
        </authorList>
    </citation>
    <scope>NUCLEOTIDE SEQUENCE [LARGE SCALE GENOMIC DNA]</scope>
    <source>
        <strain evidence="18">SHR3</strain>
    </source>
</reference>
<evidence type="ECO:0000259" key="15">
    <source>
        <dbReference type="PROSITE" id="PS50109"/>
    </source>
</evidence>
<keyword evidence="7 14" id="KW-0812">Transmembrane</keyword>
<evidence type="ECO:0000259" key="16">
    <source>
        <dbReference type="PROSITE" id="PS50885"/>
    </source>
</evidence>
<dbReference type="PROSITE" id="PS50885">
    <property type="entry name" value="HAMP"/>
    <property type="match status" value="1"/>
</dbReference>
<dbReference type="GO" id="GO:0004673">
    <property type="term" value="F:protein histidine kinase activity"/>
    <property type="evidence" value="ECO:0007669"/>
    <property type="project" value="UniProtKB-EC"/>
</dbReference>
<keyword evidence="11 14" id="KW-1133">Transmembrane helix</keyword>
<dbReference type="Pfam" id="PF02518">
    <property type="entry name" value="HATPase_c"/>
    <property type="match status" value="1"/>
</dbReference>
<evidence type="ECO:0000313" key="18">
    <source>
        <dbReference type="Proteomes" id="UP001595974"/>
    </source>
</evidence>
<comment type="catalytic activity">
    <reaction evidence="1 14">
        <text>ATP + protein L-histidine = ADP + protein N-phospho-L-histidine.</text>
        <dbReference type="EC" id="2.7.13.3"/>
    </reaction>
</comment>
<dbReference type="SMART" id="SM00304">
    <property type="entry name" value="HAMP"/>
    <property type="match status" value="1"/>
</dbReference>
<evidence type="ECO:0000256" key="2">
    <source>
        <dbReference type="ARBA" id="ARBA00004429"/>
    </source>
</evidence>
<dbReference type="CDD" id="cd00082">
    <property type="entry name" value="HisKA"/>
    <property type="match status" value="1"/>
</dbReference>
<evidence type="ECO:0000256" key="5">
    <source>
        <dbReference type="ARBA" id="ARBA00022553"/>
    </source>
</evidence>
<evidence type="ECO:0000256" key="10">
    <source>
        <dbReference type="ARBA" id="ARBA00022840"/>
    </source>
</evidence>
<dbReference type="NCBIfam" id="TIGR01386">
    <property type="entry name" value="cztS_silS_copS"/>
    <property type="match status" value="1"/>
</dbReference>
<feature type="domain" description="Histidine kinase" evidence="15">
    <location>
        <begin position="249"/>
        <end position="465"/>
    </location>
</feature>
<organism evidence="17 18">
    <name type="scientific">Thauera sinica</name>
    <dbReference type="NCBI Taxonomy" id="2665146"/>
    <lineage>
        <taxon>Bacteria</taxon>
        <taxon>Pseudomonadati</taxon>
        <taxon>Pseudomonadota</taxon>
        <taxon>Betaproteobacteria</taxon>
        <taxon>Rhodocyclales</taxon>
        <taxon>Zoogloeaceae</taxon>
        <taxon>Thauera</taxon>
    </lineage>
</organism>
<name>A0ABW1AX26_9RHOO</name>
<comment type="subcellular location">
    <subcellularLocation>
        <location evidence="2">Cell inner membrane</location>
        <topology evidence="2">Multi-pass membrane protein</topology>
    </subcellularLocation>
</comment>
<dbReference type="SUPFAM" id="SSF158472">
    <property type="entry name" value="HAMP domain-like"/>
    <property type="match status" value="1"/>
</dbReference>
<evidence type="ECO:0000256" key="14">
    <source>
        <dbReference type="RuleBase" id="RU364088"/>
    </source>
</evidence>
<dbReference type="Gene3D" id="3.30.565.10">
    <property type="entry name" value="Histidine kinase-like ATPase, C-terminal domain"/>
    <property type="match status" value="1"/>
</dbReference>
<accession>A0ABW1AX26</accession>
<dbReference type="InterPro" id="IPR050428">
    <property type="entry name" value="TCS_sensor_his_kinase"/>
</dbReference>
<dbReference type="InterPro" id="IPR036097">
    <property type="entry name" value="HisK_dim/P_sf"/>
</dbReference>
<dbReference type="InterPro" id="IPR036890">
    <property type="entry name" value="HATPase_C_sf"/>
</dbReference>
<keyword evidence="3 14" id="KW-1003">Cell membrane</keyword>
<dbReference type="InterPro" id="IPR005467">
    <property type="entry name" value="His_kinase_dom"/>
</dbReference>
<evidence type="ECO:0000256" key="8">
    <source>
        <dbReference type="ARBA" id="ARBA00022741"/>
    </source>
</evidence>
<keyword evidence="5" id="KW-0597">Phosphoprotein</keyword>
<keyword evidence="4 14" id="KW-0997">Cell inner membrane</keyword>
<evidence type="ECO:0000256" key="6">
    <source>
        <dbReference type="ARBA" id="ARBA00022679"/>
    </source>
</evidence>
<keyword evidence="8 14" id="KW-0547">Nucleotide-binding</keyword>
<dbReference type="Gene3D" id="6.10.340.10">
    <property type="match status" value="1"/>
</dbReference>
<dbReference type="PROSITE" id="PS50109">
    <property type="entry name" value="HIS_KIN"/>
    <property type="match status" value="1"/>
</dbReference>
<dbReference type="InterPro" id="IPR003660">
    <property type="entry name" value="HAMP_dom"/>
</dbReference>
<proteinExistence type="predicted"/>
<dbReference type="Gene3D" id="1.10.287.130">
    <property type="match status" value="1"/>
</dbReference>
<dbReference type="InterPro" id="IPR003594">
    <property type="entry name" value="HATPase_dom"/>
</dbReference>
<gene>
    <name evidence="17" type="ORF">ACFPTN_19660</name>
</gene>
<dbReference type="InterPro" id="IPR006290">
    <property type="entry name" value="CztS_silS_copS"/>
</dbReference>
<evidence type="ECO:0000256" key="11">
    <source>
        <dbReference type="ARBA" id="ARBA00022989"/>
    </source>
</evidence>
<feature type="transmembrane region" description="Helical" evidence="14">
    <location>
        <begin position="168"/>
        <end position="187"/>
    </location>
</feature>
<dbReference type="Pfam" id="PF00512">
    <property type="entry name" value="HisKA"/>
    <property type="match status" value="1"/>
</dbReference>
<evidence type="ECO:0000256" key="13">
    <source>
        <dbReference type="ARBA" id="ARBA00023136"/>
    </source>
</evidence>